<protein>
    <submittedName>
        <fullName evidence="1">Uncharacterized protein</fullName>
    </submittedName>
</protein>
<organism evidence="1 2">
    <name type="scientific">Paenibacillus phage Harrison</name>
    <dbReference type="NCBI Taxonomy" id="1636257"/>
    <lineage>
        <taxon>Viruses</taxon>
        <taxon>Duplodnaviria</taxon>
        <taxon>Heunggongvirae</taxon>
        <taxon>Uroviricota</taxon>
        <taxon>Caudoviricetes</taxon>
        <taxon>Gochnauervirinae</taxon>
        <taxon>Harrisonvirus</taxon>
        <taxon>Harrisonvirus harrison</taxon>
    </lineage>
</organism>
<evidence type="ECO:0000313" key="1">
    <source>
        <dbReference type="EMBL" id="ALA12475.1"/>
    </source>
</evidence>
<gene>
    <name evidence="1" type="ORF">HARRISON_76</name>
</gene>
<sequence length="47" mass="5589">MIRLVEDPELRDVLKVLKEQIHMMQNENESSKVLMYVTMLGKLRCIL</sequence>
<dbReference type="Proteomes" id="UP000204186">
    <property type="component" value="Segment"/>
</dbReference>
<proteinExistence type="predicted"/>
<dbReference type="KEGG" id="vg:26613540"/>
<dbReference type="RefSeq" id="YP_009193889.1">
    <property type="nucleotide sequence ID" value="NC_028746.1"/>
</dbReference>
<dbReference type="GeneID" id="26613540"/>
<reference evidence="1 2" key="1">
    <citation type="journal article" date="2015" name="Genome Announc.">
        <title>Complete Genome Sequences of Nine Phages Capable of Infecting Paenibacillus larvae, the Causative Agent of American Foulbrood Disease in Honeybees.</title>
        <authorList>
            <person name="Tsourkas P.K."/>
            <person name="Yost D.G."/>
            <person name="Krohn A."/>
            <person name="LeBlanc L."/>
            <person name="Zhang A."/>
            <person name="Stamereilers C."/>
            <person name="Amy P.S."/>
        </authorList>
    </citation>
    <scope>NUCLEOTIDE SEQUENCE [LARGE SCALE GENOMIC DNA]</scope>
</reference>
<accession>A0A0K2CY95</accession>
<dbReference type="EMBL" id="KT361651">
    <property type="protein sequence ID" value="ALA12475.1"/>
    <property type="molecule type" value="Genomic_DNA"/>
</dbReference>
<evidence type="ECO:0000313" key="2">
    <source>
        <dbReference type="Proteomes" id="UP000204186"/>
    </source>
</evidence>
<name>A0A0K2CY95_9CAUD</name>
<keyword evidence="2" id="KW-1185">Reference proteome</keyword>